<dbReference type="PANTHER" id="PTHR36456:SF1">
    <property type="entry name" value="UPF0232 PROTEIN SCO3875"/>
    <property type="match status" value="1"/>
</dbReference>
<dbReference type="AlphaFoldDB" id="A0AAU7UAR9"/>
<sequence length="284" mass="31980">MRSRTGRTHQMAGLLGETLAKRGLRLGVSRARSVLMWPQAVGPEMARLTRARNQHGTTLYVETRDSAHAHHFTLQRHHFLARLQALLGDQSVTELRFVVGTLPTEPKPLPPDPLPAPDLVRAREMVQEVPEPLLDAAQRAAEAITRARRWREQQGYRTCPVCGEATREQPCRACTLTLQDPLVCRAAPRLARDPSLLLRLPDTLGDSGTHAARHLALQQLAAQMELLALECVRSGGEPHYQEFLAEQARLYVALLQRRSHAVLTREHRRLLPERVRQVLEAEQP</sequence>
<organism evidence="1">
    <name type="scientific">Deinococcus sonorensis KR-87</name>
    <dbReference type="NCBI Taxonomy" id="694439"/>
    <lineage>
        <taxon>Bacteria</taxon>
        <taxon>Thermotogati</taxon>
        <taxon>Deinococcota</taxon>
        <taxon>Deinococci</taxon>
        <taxon>Deinococcales</taxon>
        <taxon>Deinococcaceae</taxon>
        <taxon>Deinococcus</taxon>
    </lineage>
</organism>
<name>A0AAU7UAR9_9DEIO</name>
<evidence type="ECO:0000313" key="1">
    <source>
        <dbReference type="EMBL" id="XBV85586.1"/>
    </source>
</evidence>
<dbReference type="InterPro" id="IPR007922">
    <property type="entry name" value="DciA-like"/>
</dbReference>
<proteinExistence type="predicted"/>
<reference evidence="1" key="1">
    <citation type="submission" date="2024-06" db="EMBL/GenBank/DDBJ databases">
        <title>Draft Genome Sequence of Deinococcus sonorensis Type Strain KR-87, a Biofilm Producing Representative of the Genus Deinococcus.</title>
        <authorList>
            <person name="Boren L.S."/>
            <person name="Grosso R.A."/>
            <person name="Hugenberg-Cox A.N."/>
            <person name="Hill J.T.E."/>
            <person name="Albert C.M."/>
            <person name="Tuohy J.M."/>
        </authorList>
    </citation>
    <scope>NUCLEOTIDE SEQUENCE</scope>
    <source>
        <strain evidence="1">KR-87</strain>
    </source>
</reference>
<dbReference type="PANTHER" id="PTHR36456">
    <property type="entry name" value="UPF0232 PROTEIN SCO3875"/>
    <property type="match status" value="1"/>
</dbReference>
<dbReference type="Pfam" id="PF05258">
    <property type="entry name" value="DciA"/>
    <property type="match status" value="1"/>
</dbReference>
<dbReference type="KEGG" id="dsc:ABOD76_19495"/>
<gene>
    <name evidence="1" type="ORF">ABOD76_19495</name>
</gene>
<protein>
    <submittedName>
        <fullName evidence="1">DciA family protein</fullName>
    </submittedName>
</protein>
<accession>A0AAU7UAR9</accession>
<dbReference type="RefSeq" id="WP_350243623.1">
    <property type="nucleotide sequence ID" value="NZ_CP158299.1"/>
</dbReference>
<dbReference type="EMBL" id="CP158299">
    <property type="protein sequence ID" value="XBV85586.1"/>
    <property type="molecule type" value="Genomic_DNA"/>
</dbReference>